<dbReference type="EMBL" id="GIBP01007211">
    <property type="protein sequence ID" value="NDV36180.1"/>
    <property type="molecule type" value="Transcribed_RNA"/>
</dbReference>
<name>A0A6B2LH88_9EUKA</name>
<keyword evidence="1" id="KW-0653">Protein transport</keyword>
<dbReference type="Gene3D" id="3.40.50.1000">
    <property type="entry name" value="HAD superfamily/HAD-like"/>
    <property type="match status" value="1"/>
</dbReference>
<comment type="function">
    <text evidence="1">Essential component of the TIM23 complex, a complex that mediates the translocation of transit peptide-containing proteins across the mitochondrial inner membrane.</text>
</comment>
<sequence length="117" mass="13459">MVLDLDETLVHSSFKLVPCDFVVPVTIDEKTYKVYVAKRPHVDEFLKRCGELYEVVIFTASLAQYADPVVDLLDIHKVVDWRLFRESCTPFKVPHTIFQFLRFVFQGGLREGHGANG</sequence>
<dbReference type="CDD" id="cd07521">
    <property type="entry name" value="HAD_FCP1-like"/>
    <property type="match status" value="1"/>
</dbReference>
<comment type="similarity">
    <text evidence="1">Belongs to the TIM50 family.</text>
</comment>
<proteinExistence type="inferred from homology"/>
<dbReference type="SUPFAM" id="SSF56784">
    <property type="entry name" value="HAD-like"/>
    <property type="match status" value="1"/>
</dbReference>
<organism evidence="3">
    <name type="scientific">Arcella intermedia</name>
    <dbReference type="NCBI Taxonomy" id="1963864"/>
    <lineage>
        <taxon>Eukaryota</taxon>
        <taxon>Amoebozoa</taxon>
        <taxon>Tubulinea</taxon>
        <taxon>Elardia</taxon>
        <taxon>Arcellinida</taxon>
        <taxon>Sphaerothecina</taxon>
        <taxon>Arcellidae</taxon>
        <taxon>Arcella</taxon>
    </lineage>
</organism>
<keyword evidence="1" id="KW-0813">Transport</keyword>
<dbReference type="InterPro" id="IPR050365">
    <property type="entry name" value="TIM50"/>
</dbReference>
<comment type="subcellular location">
    <subcellularLocation>
        <location evidence="1">Mitochondrion inner membrane</location>
        <topology evidence="1">Single-pass membrane protein</topology>
    </subcellularLocation>
</comment>
<accession>A0A6B2LH88</accession>
<keyword evidence="1" id="KW-0496">Mitochondrion</keyword>
<dbReference type="PANTHER" id="PTHR12210">
    <property type="entry name" value="DULLARD PROTEIN PHOSPHATASE"/>
    <property type="match status" value="1"/>
</dbReference>
<dbReference type="GO" id="GO:0005744">
    <property type="term" value="C:TIM23 mitochondrial import inner membrane translocase complex"/>
    <property type="evidence" value="ECO:0007669"/>
    <property type="project" value="UniProtKB-UniRule"/>
</dbReference>
<evidence type="ECO:0000259" key="2">
    <source>
        <dbReference type="PROSITE" id="PS50969"/>
    </source>
</evidence>
<evidence type="ECO:0000313" key="3">
    <source>
        <dbReference type="EMBL" id="NDV36180.1"/>
    </source>
</evidence>
<protein>
    <recommendedName>
        <fullName evidence="1">Mitochondrial import inner membrane translocase subunit TIM50</fullName>
    </recommendedName>
</protein>
<dbReference type="PROSITE" id="PS50969">
    <property type="entry name" value="FCP1"/>
    <property type="match status" value="1"/>
</dbReference>
<comment type="subunit">
    <text evidence="1">Component of the TIM23 complex.</text>
</comment>
<keyword evidence="1" id="KW-0809">Transit peptide</keyword>
<dbReference type="Pfam" id="PF03031">
    <property type="entry name" value="NIF"/>
    <property type="match status" value="1"/>
</dbReference>
<dbReference type="InterPro" id="IPR023214">
    <property type="entry name" value="HAD_sf"/>
</dbReference>
<dbReference type="InterPro" id="IPR036412">
    <property type="entry name" value="HAD-like_sf"/>
</dbReference>
<feature type="domain" description="FCP1 homology" evidence="2">
    <location>
        <begin position="1"/>
        <end position="117"/>
    </location>
</feature>
<keyword evidence="1" id="KW-0811">Translocation</keyword>
<evidence type="ECO:0000256" key="1">
    <source>
        <dbReference type="RuleBase" id="RU365079"/>
    </source>
</evidence>
<dbReference type="SMART" id="SM00577">
    <property type="entry name" value="CPDc"/>
    <property type="match status" value="1"/>
</dbReference>
<reference evidence="3" key="1">
    <citation type="journal article" date="2020" name="J. Eukaryot. Microbiol.">
        <title>De novo Sequencing, Assembly and Annotation of the Transcriptome for the Free-Living Testate Amoeba Arcella intermedia.</title>
        <authorList>
            <person name="Ribeiro G.M."/>
            <person name="Porfirio-Sousa A.L."/>
            <person name="Maurer-Alcala X.X."/>
            <person name="Katz L.A."/>
            <person name="Lahr D.J.G."/>
        </authorList>
    </citation>
    <scope>NUCLEOTIDE SEQUENCE</scope>
</reference>
<dbReference type="GO" id="GO:0015031">
    <property type="term" value="P:protein transport"/>
    <property type="evidence" value="ECO:0007669"/>
    <property type="project" value="UniProtKB-KW"/>
</dbReference>
<dbReference type="AlphaFoldDB" id="A0A6B2LH88"/>
<dbReference type="InterPro" id="IPR004274">
    <property type="entry name" value="FCP1_dom"/>
</dbReference>